<gene>
    <name evidence="1" type="ORF">lacNasYZ03_06090</name>
</gene>
<comment type="caution">
    <text evidence="1">The sequence shown here is derived from an EMBL/GenBank/DDBJ whole genome shotgun (WGS) entry which is preliminary data.</text>
</comment>
<name>A0ABQ3W9S8_9LACO</name>
<evidence type="ECO:0000313" key="2">
    <source>
        <dbReference type="Proteomes" id="UP000616547"/>
    </source>
</evidence>
<accession>A0ABQ3W9S8</accession>
<proteinExistence type="predicted"/>
<organism evidence="1 2">
    <name type="scientific">Lactobacillus nasalidis</name>
    <dbReference type="NCBI Taxonomy" id="2797258"/>
    <lineage>
        <taxon>Bacteria</taxon>
        <taxon>Bacillati</taxon>
        <taxon>Bacillota</taxon>
        <taxon>Bacilli</taxon>
        <taxon>Lactobacillales</taxon>
        <taxon>Lactobacillaceae</taxon>
        <taxon>Lactobacillus</taxon>
    </lineage>
</organism>
<dbReference type="Proteomes" id="UP000616547">
    <property type="component" value="Unassembled WGS sequence"/>
</dbReference>
<protein>
    <submittedName>
        <fullName evidence="1">Uncharacterized protein</fullName>
    </submittedName>
</protein>
<keyword evidence="2" id="KW-1185">Reference proteome</keyword>
<evidence type="ECO:0000313" key="1">
    <source>
        <dbReference type="EMBL" id="GHW00922.1"/>
    </source>
</evidence>
<dbReference type="EMBL" id="BOCI01000153">
    <property type="protein sequence ID" value="GHW00922.1"/>
    <property type="molecule type" value="Genomic_DNA"/>
</dbReference>
<sequence>MLLSVNDDLLNTANLYITKMDVWRCHKKNNDIIKLNNRLIFIKKKKNIMKKAKALTAGLIAMSLLSVT</sequence>
<reference evidence="2" key="1">
    <citation type="submission" date="2021-01" db="EMBL/GenBank/DDBJ databases">
        <title>Draft genome sequence of Nasalis larvatus strain YZ03.</title>
        <authorList>
            <person name="Suzuki-Hashido N."/>
            <person name="Tsuchida S."/>
            <person name="Hayakawa T."/>
        </authorList>
    </citation>
    <scope>NUCLEOTIDE SEQUENCE [LARGE SCALE GENOMIC DNA]</scope>
    <source>
        <strain evidence="2">YZ03</strain>
    </source>
</reference>